<name>A0A1V4SNT9_RUMHU</name>
<dbReference type="AlphaFoldDB" id="A0A1V4SNT9"/>
<dbReference type="RefSeq" id="WP_080063892.1">
    <property type="nucleotide sequence ID" value="NZ_MZGX01000007.1"/>
</dbReference>
<keyword evidence="2" id="KW-1185">Reference proteome</keyword>
<reference evidence="1 2" key="1">
    <citation type="submission" date="2017-03" db="EMBL/GenBank/DDBJ databases">
        <title>Genome sequence of Clostridium hungatei DSM 14427.</title>
        <authorList>
            <person name="Poehlein A."/>
            <person name="Daniel R."/>
        </authorList>
    </citation>
    <scope>NUCLEOTIDE SEQUENCE [LARGE SCALE GENOMIC DNA]</scope>
    <source>
        <strain evidence="1 2">DSM 14427</strain>
    </source>
</reference>
<organism evidence="1 2">
    <name type="scientific">Ruminiclostridium hungatei</name>
    <name type="common">Clostridium hungatei</name>
    <dbReference type="NCBI Taxonomy" id="48256"/>
    <lineage>
        <taxon>Bacteria</taxon>
        <taxon>Bacillati</taxon>
        <taxon>Bacillota</taxon>
        <taxon>Clostridia</taxon>
        <taxon>Eubacteriales</taxon>
        <taxon>Oscillospiraceae</taxon>
        <taxon>Ruminiclostridium</taxon>
    </lineage>
</organism>
<evidence type="ECO:0000313" key="1">
    <source>
        <dbReference type="EMBL" id="OPX44897.1"/>
    </source>
</evidence>
<gene>
    <name evidence="1" type="ORF">CLHUN_14510</name>
</gene>
<dbReference type="OrthoDB" id="1683266at2"/>
<protein>
    <submittedName>
        <fullName evidence="1">Uncharacterized protein</fullName>
    </submittedName>
</protein>
<proteinExistence type="predicted"/>
<dbReference type="EMBL" id="MZGX01000007">
    <property type="protein sequence ID" value="OPX44897.1"/>
    <property type="molecule type" value="Genomic_DNA"/>
</dbReference>
<sequence>MSQDIPVKCPNCSSSTFLIKYEATYVYSYNIDSDAPGLKNTTGFLPFMFDKREQKDARQYLECQTCGRQFPYYLDVDGKTGIDVLNKTVKNI</sequence>
<evidence type="ECO:0000313" key="2">
    <source>
        <dbReference type="Proteomes" id="UP000191554"/>
    </source>
</evidence>
<dbReference type="Proteomes" id="UP000191554">
    <property type="component" value="Unassembled WGS sequence"/>
</dbReference>
<accession>A0A1V4SNT9</accession>
<comment type="caution">
    <text evidence="1">The sequence shown here is derived from an EMBL/GenBank/DDBJ whole genome shotgun (WGS) entry which is preliminary data.</text>
</comment>